<proteinExistence type="predicted"/>
<dbReference type="RefSeq" id="WP_115922758.1">
    <property type="nucleotide sequence ID" value="NZ_QTUA01000001.1"/>
</dbReference>
<dbReference type="InterPro" id="IPR050194">
    <property type="entry name" value="Glycosyltransferase_grp1"/>
</dbReference>
<evidence type="ECO:0000259" key="3">
    <source>
        <dbReference type="Pfam" id="PF00534"/>
    </source>
</evidence>
<dbReference type="OrthoDB" id="2421289at2"/>
<evidence type="ECO:0000313" key="4">
    <source>
        <dbReference type="EMBL" id="REF30826.1"/>
    </source>
</evidence>
<dbReference type="Gene3D" id="3.40.50.2000">
    <property type="entry name" value="Glycogen Phosphorylase B"/>
    <property type="match status" value="2"/>
</dbReference>
<dbReference type="AlphaFoldDB" id="A0A3D9UNF5"/>
<name>A0A3D9UNF5_9MICO</name>
<evidence type="ECO:0000256" key="2">
    <source>
        <dbReference type="ARBA" id="ARBA00022679"/>
    </source>
</evidence>
<keyword evidence="5" id="KW-1185">Reference proteome</keyword>
<protein>
    <recommendedName>
        <fullName evidence="1">D-inositol 3-phosphate glycosyltransferase</fullName>
    </recommendedName>
</protein>
<organism evidence="4 5">
    <name type="scientific">Calidifontibacter indicus</name>
    <dbReference type="NCBI Taxonomy" id="419650"/>
    <lineage>
        <taxon>Bacteria</taxon>
        <taxon>Bacillati</taxon>
        <taxon>Actinomycetota</taxon>
        <taxon>Actinomycetes</taxon>
        <taxon>Micrococcales</taxon>
        <taxon>Dermacoccaceae</taxon>
        <taxon>Calidifontibacter</taxon>
    </lineage>
</organism>
<accession>A0A3D9UNF5</accession>
<dbReference type="PANTHER" id="PTHR45947:SF3">
    <property type="entry name" value="SULFOQUINOVOSYL TRANSFERASE SQD2"/>
    <property type="match status" value="1"/>
</dbReference>
<evidence type="ECO:0000313" key="5">
    <source>
        <dbReference type="Proteomes" id="UP000256253"/>
    </source>
</evidence>
<feature type="domain" description="Glycosyl transferase family 1" evidence="3">
    <location>
        <begin position="485"/>
        <end position="648"/>
    </location>
</feature>
<dbReference type="Pfam" id="PF00534">
    <property type="entry name" value="Glycos_transf_1"/>
    <property type="match status" value="1"/>
</dbReference>
<dbReference type="PANTHER" id="PTHR45947">
    <property type="entry name" value="SULFOQUINOVOSYL TRANSFERASE SQD2"/>
    <property type="match status" value="1"/>
</dbReference>
<dbReference type="GO" id="GO:0016757">
    <property type="term" value="F:glycosyltransferase activity"/>
    <property type="evidence" value="ECO:0007669"/>
    <property type="project" value="InterPro"/>
</dbReference>
<dbReference type="Proteomes" id="UP000256253">
    <property type="component" value="Unassembled WGS sequence"/>
</dbReference>
<keyword evidence="2 4" id="KW-0808">Transferase</keyword>
<sequence length="701" mass="71892">MHHGPALDRAASTDAARGAAAEAEVIALLESAIADPCDQLTGAIATLALGSVATRAGGRLLAGLLQDPPAGGPDHVIRALGRGPFVKVAVDRLTGLVAAGGFAGMLAQRTLQRWSRQRPAAVRSALELALGRHDDPAARAVLVETLGLVPGAGTSRVLRRVAADQSQDPGVRAAAVAALGDRGSVDGDSATRRMLVAMAEGAEPLASVARLALDDLELVPAVAADPGGGLTVAQLFLHADIDGDLTNAGRGDTGGIATLLVQLGDALLQGPGVRRVLTISRGRASEGVGDLSRLGEPGHHYLSVPLRGPNVPAAQAWPLRVEVARGLRRLLRVAGGVDVIHLRMADVATMVAAEAAAESGLPVVFTLAPDPNALVAVRDAEGTLTRENFGAVDAVEHLLFRERLLSELQAGASHLVLFPRPDIAGDMRALMNLDIEAEGDRVSVVPEGLSLASIDAAREPDGPAAARALADLDHLLGQLPPERRGLPIAVSVGRLNAVKGMATLVEAWATRPELRARCNLLIVGGDVTTPTTDEQQQLSAIDAVLPMDEAATHGLLLPGHRPNATVATWLRAVRDGRPGLAAPSGVYVSASLKEEFGIAILEAMATGLVVVAPRSGGPATYVTDGVTGVLTETGSRDRLGEAVIGALDLAVAPGAAERAAAAQATVRDRFGIATMAAALTGIYRQVATDRTGQGRAAVLAS</sequence>
<dbReference type="SUPFAM" id="SSF53756">
    <property type="entry name" value="UDP-Glycosyltransferase/glycogen phosphorylase"/>
    <property type="match status" value="1"/>
</dbReference>
<dbReference type="EMBL" id="QTUA01000001">
    <property type="protein sequence ID" value="REF30826.1"/>
    <property type="molecule type" value="Genomic_DNA"/>
</dbReference>
<evidence type="ECO:0000256" key="1">
    <source>
        <dbReference type="ARBA" id="ARBA00021292"/>
    </source>
</evidence>
<dbReference type="InterPro" id="IPR001296">
    <property type="entry name" value="Glyco_trans_1"/>
</dbReference>
<gene>
    <name evidence="4" type="ORF">DFJ65_1846</name>
</gene>
<reference evidence="4 5" key="1">
    <citation type="submission" date="2018-08" db="EMBL/GenBank/DDBJ databases">
        <title>Sequencing the genomes of 1000 actinobacteria strains.</title>
        <authorList>
            <person name="Klenk H.-P."/>
        </authorList>
    </citation>
    <scope>NUCLEOTIDE SEQUENCE [LARGE SCALE GENOMIC DNA]</scope>
    <source>
        <strain evidence="4 5">DSM 22967</strain>
    </source>
</reference>
<comment type="caution">
    <text evidence="4">The sequence shown here is derived from an EMBL/GenBank/DDBJ whole genome shotgun (WGS) entry which is preliminary data.</text>
</comment>